<dbReference type="PANTHER" id="PTHR34512">
    <property type="entry name" value="CELL SURFACE PROTEIN"/>
    <property type="match status" value="1"/>
</dbReference>
<keyword evidence="3" id="KW-1185">Reference proteome</keyword>
<dbReference type="SUPFAM" id="SSF50998">
    <property type="entry name" value="Quinoprotein alcohol dehydrogenase-like"/>
    <property type="match status" value="2"/>
</dbReference>
<dbReference type="Pfam" id="PF13360">
    <property type="entry name" value="PQQ_2"/>
    <property type="match status" value="1"/>
</dbReference>
<evidence type="ECO:0000313" key="2">
    <source>
        <dbReference type="EMBL" id="MEO3692710.1"/>
    </source>
</evidence>
<gene>
    <name evidence="2" type="ORF">ABDJ85_14625</name>
</gene>
<dbReference type="Gene3D" id="2.130.10.10">
    <property type="entry name" value="YVTN repeat-like/Quinoprotein amine dehydrogenase"/>
    <property type="match status" value="2"/>
</dbReference>
<reference evidence="2 3" key="1">
    <citation type="submission" date="2024-05" db="EMBL/GenBank/DDBJ databases">
        <title>Roseateles sp. DJS-2-20 16S ribosomal RNA gene Genome sequencing and assembly.</title>
        <authorList>
            <person name="Woo H."/>
        </authorList>
    </citation>
    <scope>NUCLEOTIDE SEQUENCE [LARGE SCALE GENOMIC DNA]</scope>
    <source>
        <strain evidence="2 3">DJS-2-20</strain>
    </source>
</reference>
<feature type="domain" description="Pyrrolo-quinoline quinone repeat" evidence="1">
    <location>
        <begin position="145"/>
        <end position="395"/>
    </location>
</feature>
<name>A0ABV0G4T2_9BURK</name>
<dbReference type="PANTHER" id="PTHR34512:SF30">
    <property type="entry name" value="OUTER MEMBRANE PROTEIN ASSEMBLY FACTOR BAMB"/>
    <property type="match status" value="1"/>
</dbReference>
<proteinExistence type="predicted"/>
<comment type="caution">
    <text evidence="2">The sequence shown here is derived from an EMBL/GenBank/DDBJ whole genome shotgun (WGS) entry which is preliminary data.</text>
</comment>
<organism evidence="2 3">
    <name type="scientific">Roseateles paludis</name>
    <dbReference type="NCBI Taxonomy" id="3145238"/>
    <lineage>
        <taxon>Bacteria</taxon>
        <taxon>Pseudomonadati</taxon>
        <taxon>Pseudomonadota</taxon>
        <taxon>Betaproteobacteria</taxon>
        <taxon>Burkholderiales</taxon>
        <taxon>Sphaerotilaceae</taxon>
        <taxon>Roseateles</taxon>
    </lineage>
</organism>
<dbReference type="InterPro" id="IPR015943">
    <property type="entry name" value="WD40/YVTN_repeat-like_dom_sf"/>
</dbReference>
<dbReference type="InterPro" id="IPR018391">
    <property type="entry name" value="PQQ_b-propeller_rpt"/>
</dbReference>
<sequence>MNIAVFDSTGVVETVVPVEALGGNRYQARATIRSNLAPRQYVGQFEVRLCRDSADTCRDPLPGSPWILPYKITVASSDSRPTLAVLPGSTGWTAYQGDPAHTGAVQASISAQAISRRWVVSGLSAGTVTAANGRVFLPPPPRSFGVLKALSEDSGAELWRYQDATISGSPTFAHGGAAIDGDRIWVRSKPLIEAQDWLLSLDARTGATLFKQAFGYASSQVHGTPVTVGAKVYYQDGYGVQVARRDGQSGAFEWSTTPDRALSTVSTNSWAPAVSGGRAYVFDRQTLWVLDATSGALLGSVAPAKPDPTVNIWDLDSSPVVGDSGRVYVSDYLALDGSPRVPRVVAYDAVGMRRLWSAPVGAISNPVLAAGAVLVQTSDRTLTALDPETGAVLWTWRGPTRHTNLRKDAPLLVVGTLAFVGLEDMTYAIDLNTHKAVWQYPASGRMAVSENGTLYIAQDTYPFDVIAFNLRQRPPGNEAPRP</sequence>
<accession>A0ABV0G4T2</accession>
<protein>
    <submittedName>
        <fullName evidence="2">PQQ-binding-like beta-propeller repeat protein</fullName>
    </submittedName>
</protein>
<evidence type="ECO:0000313" key="3">
    <source>
        <dbReference type="Proteomes" id="UP001495147"/>
    </source>
</evidence>
<dbReference type="Proteomes" id="UP001495147">
    <property type="component" value="Unassembled WGS sequence"/>
</dbReference>
<dbReference type="RefSeq" id="WP_347705526.1">
    <property type="nucleotide sequence ID" value="NZ_JBDPZD010000004.1"/>
</dbReference>
<dbReference type="SMART" id="SM00564">
    <property type="entry name" value="PQQ"/>
    <property type="match status" value="5"/>
</dbReference>
<dbReference type="EMBL" id="JBDPZD010000004">
    <property type="protein sequence ID" value="MEO3692710.1"/>
    <property type="molecule type" value="Genomic_DNA"/>
</dbReference>
<dbReference type="InterPro" id="IPR011047">
    <property type="entry name" value="Quinoprotein_ADH-like_sf"/>
</dbReference>
<evidence type="ECO:0000259" key="1">
    <source>
        <dbReference type="Pfam" id="PF13360"/>
    </source>
</evidence>
<dbReference type="InterPro" id="IPR002372">
    <property type="entry name" value="PQQ_rpt_dom"/>
</dbReference>